<protein>
    <recommendedName>
        <fullName evidence="10">Elongation of very long chain fatty acids protein</fullName>
        <ecNumber evidence="10">2.3.1.199</ecNumber>
    </recommendedName>
    <alternativeName>
        <fullName evidence="10">Very-long-chain 3-oxoacyl-CoA synthase</fullName>
    </alternativeName>
</protein>
<keyword evidence="5 10" id="KW-0276">Fatty acid metabolism</keyword>
<dbReference type="InterPro" id="IPR002076">
    <property type="entry name" value="ELO_fam"/>
</dbReference>
<keyword evidence="2 10" id="KW-0444">Lipid biosynthesis</keyword>
<keyword evidence="6 10" id="KW-1133">Transmembrane helix</keyword>
<comment type="caution">
    <text evidence="11">The sequence shown here is derived from an EMBL/GenBank/DDBJ whole genome shotgun (WGS) entry which is preliminary data.</text>
</comment>
<dbReference type="GO" id="GO:0034626">
    <property type="term" value="P:fatty acid elongation, polyunsaturated fatty acid"/>
    <property type="evidence" value="ECO:0007669"/>
    <property type="project" value="TreeGrafter"/>
</dbReference>
<evidence type="ECO:0000313" key="11">
    <source>
        <dbReference type="EMBL" id="RZC41653.1"/>
    </source>
</evidence>
<name>A0A482WAW3_ASBVE</name>
<evidence type="ECO:0000256" key="4">
    <source>
        <dbReference type="ARBA" id="ARBA00022692"/>
    </source>
</evidence>
<feature type="transmembrane region" description="Helical" evidence="10">
    <location>
        <begin position="56"/>
        <end position="73"/>
    </location>
</feature>
<dbReference type="PANTHER" id="PTHR11157:SF21">
    <property type="entry name" value="ELONGATION OF VERY LONG CHAIN FATTY ACIDS PROTEIN"/>
    <property type="match status" value="1"/>
</dbReference>
<dbReference type="GO" id="GO:0030148">
    <property type="term" value="P:sphingolipid biosynthetic process"/>
    <property type="evidence" value="ECO:0007669"/>
    <property type="project" value="TreeGrafter"/>
</dbReference>
<dbReference type="GO" id="GO:0034625">
    <property type="term" value="P:fatty acid elongation, monounsaturated fatty acid"/>
    <property type="evidence" value="ECO:0007669"/>
    <property type="project" value="TreeGrafter"/>
</dbReference>
<accession>A0A482WAW3</accession>
<dbReference type="Pfam" id="PF01151">
    <property type="entry name" value="ELO"/>
    <property type="match status" value="1"/>
</dbReference>
<feature type="transmembrane region" description="Helical" evidence="10">
    <location>
        <begin position="147"/>
        <end position="165"/>
    </location>
</feature>
<keyword evidence="4 10" id="KW-0812">Transmembrane</keyword>
<keyword evidence="8 10" id="KW-0472">Membrane</keyword>
<dbReference type="EC" id="2.3.1.199" evidence="10"/>
<dbReference type="GO" id="GO:0005789">
    <property type="term" value="C:endoplasmic reticulum membrane"/>
    <property type="evidence" value="ECO:0007669"/>
    <property type="project" value="TreeGrafter"/>
</dbReference>
<evidence type="ECO:0000256" key="9">
    <source>
        <dbReference type="ARBA" id="ARBA00023160"/>
    </source>
</evidence>
<comment type="subcellular location">
    <subcellularLocation>
        <location evidence="1">Membrane</location>
        <topology evidence="1">Multi-pass membrane protein</topology>
    </subcellularLocation>
</comment>
<evidence type="ECO:0000313" key="12">
    <source>
        <dbReference type="Proteomes" id="UP000292052"/>
    </source>
</evidence>
<feature type="transmembrane region" description="Helical" evidence="10">
    <location>
        <begin position="118"/>
        <end position="135"/>
    </location>
</feature>
<dbReference type="GO" id="GO:0042761">
    <property type="term" value="P:very long-chain fatty acid biosynthetic process"/>
    <property type="evidence" value="ECO:0007669"/>
    <property type="project" value="TreeGrafter"/>
</dbReference>
<evidence type="ECO:0000256" key="1">
    <source>
        <dbReference type="ARBA" id="ARBA00004141"/>
    </source>
</evidence>
<dbReference type="GO" id="GO:0009922">
    <property type="term" value="F:fatty acid elongase activity"/>
    <property type="evidence" value="ECO:0007669"/>
    <property type="project" value="UniProtKB-EC"/>
</dbReference>
<dbReference type="PANTHER" id="PTHR11157">
    <property type="entry name" value="FATTY ACID ACYL TRANSFERASE-RELATED"/>
    <property type="match status" value="1"/>
</dbReference>
<dbReference type="Proteomes" id="UP000292052">
    <property type="component" value="Unassembled WGS sequence"/>
</dbReference>
<gene>
    <name evidence="11" type="ORF">BDFB_005709</name>
</gene>
<comment type="similarity">
    <text evidence="10">Belongs to the ELO family.</text>
</comment>
<proteinExistence type="inferred from homology"/>
<comment type="caution">
    <text evidence="10">Lacks conserved residue(s) required for the propagation of feature annotation.</text>
</comment>
<dbReference type="GO" id="GO:0019367">
    <property type="term" value="P:fatty acid elongation, saturated fatty acid"/>
    <property type="evidence" value="ECO:0007669"/>
    <property type="project" value="TreeGrafter"/>
</dbReference>
<dbReference type="OrthoDB" id="434092at2759"/>
<evidence type="ECO:0000256" key="8">
    <source>
        <dbReference type="ARBA" id="ARBA00023136"/>
    </source>
</evidence>
<evidence type="ECO:0000256" key="2">
    <source>
        <dbReference type="ARBA" id="ARBA00022516"/>
    </source>
</evidence>
<keyword evidence="9 10" id="KW-0275">Fatty acid biosynthesis</keyword>
<evidence type="ECO:0000256" key="5">
    <source>
        <dbReference type="ARBA" id="ARBA00022832"/>
    </source>
</evidence>
<feature type="non-terminal residue" evidence="11">
    <location>
        <position position="174"/>
    </location>
</feature>
<dbReference type="AlphaFoldDB" id="A0A482WAW3"/>
<sequence>MKLNWVCAPIDYSDTPHNMFVLKLCYIYFLMKVTDLLDTVFFLLRKKENQASFLHVYHHFGMILLSWTGVRFLGGGHSIFLGVINSFVHTIMYFYYLLTVWQPEYKKSIWWKKHITHLQLLQFIFLFFMYGQLLMNADCTYPKIGSYFVVPQSIAMIFLFSDFYWKAYIKPNRK</sequence>
<evidence type="ECO:0000256" key="3">
    <source>
        <dbReference type="ARBA" id="ARBA00022679"/>
    </source>
</evidence>
<evidence type="ECO:0000256" key="7">
    <source>
        <dbReference type="ARBA" id="ARBA00023098"/>
    </source>
</evidence>
<dbReference type="STRING" id="1661398.A0A482WAW3"/>
<evidence type="ECO:0000256" key="6">
    <source>
        <dbReference type="ARBA" id="ARBA00022989"/>
    </source>
</evidence>
<reference evidence="11 12" key="1">
    <citation type="submission" date="2017-03" db="EMBL/GenBank/DDBJ databases">
        <title>Genome of the blue death feigning beetle - Asbolus verrucosus.</title>
        <authorList>
            <person name="Rider S.D."/>
        </authorList>
    </citation>
    <scope>NUCLEOTIDE SEQUENCE [LARGE SCALE GENOMIC DNA]</scope>
    <source>
        <strain evidence="11">Butters</strain>
        <tissue evidence="11">Head and leg muscle</tissue>
    </source>
</reference>
<feature type="transmembrane region" description="Helical" evidence="10">
    <location>
        <begin position="79"/>
        <end position="98"/>
    </location>
</feature>
<comment type="catalytic activity">
    <reaction evidence="10">
        <text>a very-long-chain acyl-CoA + malonyl-CoA + H(+) = a very-long-chain 3-oxoacyl-CoA + CO2 + CoA</text>
        <dbReference type="Rhea" id="RHEA:32727"/>
        <dbReference type="ChEBI" id="CHEBI:15378"/>
        <dbReference type="ChEBI" id="CHEBI:16526"/>
        <dbReference type="ChEBI" id="CHEBI:57287"/>
        <dbReference type="ChEBI" id="CHEBI:57384"/>
        <dbReference type="ChEBI" id="CHEBI:90725"/>
        <dbReference type="ChEBI" id="CHEBI:90736"/>
        <dbReference type="EC" id="2.3.1.199"/>
    </reaction>
</comment>
<keyword evidence="3 10" id="KW-0808">Transferase</keyword>
<dbReference type="EMBL" id="QDEB01015296">
    <property type="protein sequence ID" value="RZC41653.1"/>
    <property type="molecule type" value="Genomic_DNA"/>
</dbReference>
<keyword evidence="7 10" id="KW-0443">Lipid metabolism</keyword>
<evidence type="ECO:0000256" key="10">
    <source>
        <dbReference type="RuleBase" id="RU361115"/>
    </source>
</evidence>
<keyword evidence="12" id="KW-1185">Reference proteome</keyword>
<organism evidence="11 12">
    <name type="scientific">Asbolus verrucosus</name>
    <name type="common">Desert ironclad beetle</name>
    <dbReference type="NCBI Taxonomy" id="1661398"/>
    <lineage>
        <taxon>Eukaryota</taxon>
        <taxon>Metazoa</taxon>
        <taxon>Ecdysozoa</taxon>
        <taxon>Arthropoda</taxon>
        <taxon>Hexapoda</taxon>
        <taxon>Insecta</taxon>
        <taxon>Pterygota</taxon>
        <taxon>Neoptera</taxon>
        <taxon>Endopterygota</taxon>
        <taxon>Coleoptera</taxon>
        <taxon>Polyphaga</taxon>
        <taxon>Cucujiformia</taxon>
        <taxon>Tenebrionidae</taxon>
        <taxon>Pimeliinae</taxon>
        <taxon>Asbolus</taxon>
    </lineage>
</organism>